<dbReference type="Proteomes" id="UP000000814">
    <property type="component" value="Chromosome"/>
</dbReference>
<dbReference type="InterPro" id="IPR016031">
    <property type="entry name" value="Trp_RNA-bd_attenuator-like_dom"/>
</dbReference>
<dbReference type="KEGG" id="cac:CA_C1537"/>
<dbReference type="STRING" id="272562.CA_C1537"/>
<dbReference type="Gene3D" id="3.60.160.10">
    <property type="entry name" value="Mitochondrial biogenesis AIM24"/>
    <property type="match status" value="1"/>
</dbReference>
<accession>Q97IV3</accession>
<dbReference type="SUPFAM" id="SSF51219">
    <property type="entry name" value="TRAP-like"/>
    <property type="match status" value="1"/>
</dbReference>
<dbReference type="OrthoDB" id="9779518at2"/>
<organism evidence="1 2">
    <name type="scientific">Clostridium acetobutylicum (strain ATCC 824 / DSM 792 / JCM 1419 / IAM 19013 / LMG 5710 / NBRC 13948 / NRRL B-527 / VKM B-1787 / 2291 / W)</name>
    <dbReference type="NCBI Taxonomy" id="272562"/>
    <lineage>
        <taxon>Bacteria</taxon>
        <taxon>Bacillati</taxon>
        <taxon>Bacillota</taxon>
        <taxon>Clostridia</taxon>
        <taxon>Eubacteriales</taxon>
        <taxon>Clostridiaceae</taxon>
        <taxon>Clostridium</taxon>
    </lineage>
</organism>
<proteinExistence type="predicted"/>
<dbReference type="PIR" id="E97089">
    <property type="entry name" value="E97089"/>
</dbReference>
<dbReference type="InterPro" id="IPR002838">
    <property type="entry name" value="AIM24"/>
</dbReference>
<dbReference type="eggNOG" id="COG2013">
    <property type="taxonomic scope" value="Bacteria"/>
</dbReference>
<dbReference type="InterPro" id="IPR036983">
    <property type="entry name" value="AIM24_sf"/>
</dbReference>
<sequence length="260" mass="27792">MAHEIDYKIIGSEMQIVEVELDPYESVVAEAGAMMYMDSSIEMETIFGDGSDKGSSGGLVSKLMGAGKRLVTGESLFMTIFTNRGVGKQKVAFAAPYPGKIIPMDLSSFNNYMICQKDCFLCAAKGVSIGVEFTRKIGVGLFGGEGFMLQKLEGDGLTFVHSGGTIVQRELLPKEVIKVDTGCLVAFTRDVNYDIEMVKGIKSAIFGGEGLFLATLKGPGTVWLQSIPFSRLAGRINSTAATGKEEGSILGNIGNFFDGD</sequence>
<dbReference type="RefSeq" id="WP_010964845.1">
    <property type="nucleotide sequence ID" value="NC_003030.1"/>
</dbReference>
<protein>
    <submittedName>
        <fullName evidence="1">Uncharacterized conserved protein</fullName>
    </submittedName>
</protein>
<name>Q97IV3_CLOAB</name>
<dbReference type="HOGENOM" id="CLU_040551_0_2_9"/>
<evidence type="ECO:0000313" key="1">
    <source>
        <dbReference type="EMBL" id="AAK79504.1"/>
    </source>
</evidence>
<dbReference type="AlphaFoldDB" id="Q97IV3"/>
<dbReference type="NCBIfam" id="TIGR00266">
    <property type="entry name" value="TIGR00266 family protein"/>
    <property type="match status" value="1"/>
</dbReference>
<evidence type="ECO:0000313" key="2">
    <source>
        <dbReference type="Proteomes" id="UP000000814"/>
    </source>
</evidence>
<keyword evidence="2" id="KW-1185">Reference proteome</keyword>
<gene>
    <name evidence="1" type="ordered locus">CA_C1537</name>
</gene>
<reference evidence="1 2" key="1">
    <citation type="journal article" date="2001" name="J. Bacteriol.">
        <title>Genome sequence and comparative analysis of the solvent-producing bacterium Clostridium acetobutylicum.</title>
        <authorList>
            <person name="Nolling J."/>
            <person name="Breton G."/>
            <person name="Omelchenko M.V."/>
            <person name="Makarova K.S."/>
            <person name="Zeng Q."/>
            <person name="Gibson R."/>
            <person name="Lee H.M."/>
            <person name="Dubois J."/>
            <person name="Qiu D."/>
            <person name="Hitti J."/>
            <person name="Wolf Y.I."/>
            <person name="Tatusov R.L."/>
            <person name="Sabathe F."/>
            <person name="Doucette-Stamm L."/>
            <person name="Soucaille P."/>
            <person name="Daly M.J."/>
            <person name="Bennett G.N."/>
            <person name="Koonin E.V."/>
            <person name="Smith D.R."/>
        </authorList>
    </citation>
    <scope>NUCLEOTIDE SEQUENCE [LARGE SCALE GENOMIC DNA]</scope>
    <source>
        <strain evidence="2">ATCC 824 / DSM 792 / JCM 1419 / LMG 5710 / VKM B-1787</strain>
    </source>
</reference>
<dbReference type="PANTHER" id="PTHR43657:SF1">
    <property type="entry name" value="ALTERED INHERITANCE OF MITOCHONDRIA PROTEIN 24, MITOCHONDRIAL"/>
    <property type="match status" value="1"/>
</dbReference>
<dbReference type="EMBL" id="AE001437">
    <property type="protein sequence ID" value="AAK79504.1"/>
    <property type="molecule type" value="Genomic_DNA"/>
</dbReference>
<dbReference type="Pfam" id="PF01987">
    <property type="entry name" value="AIM24"/>
    <property type="match status" value="1"/>
</dbReference>
<dbReference type="GeneID" id="44998035"/>
<dbReference type="PANTHER" id="PTHR43657">
    <property type="entry name" value="TRYPTOPHAN RNA-BINDING ATTENUATOR PROTEIN-LIKE PROTEIN"/>
    <property type="match status" value="1"/>
</dbReference>
<dbReference type="PATRIC" id="fig|272562.8.peg.1738"/>